<proteinExistence type="predicted"/>
<accession>A0ABD5T626</accession>
<evidence type="ECO:0000313" key="2">
    <source>
        <dbReference type="Proteomes" id="UP001596443"/>
    </source>
</evidence>
<gene>
    <name evidence="1" type="ORF">ACFQFD_01365</name>
</gene>
<dbReference type="AlphaFoldDB" id="A0ABD5T626"/>
<dbReference type="InterPro" id="IPR027417">
    <property type="entry name" value="P-loop_NTPase"/>
</dbReference>
<reference evidence="1 2" key="1">
    <citation type="journal article" date="2019" name="Int. J. Syst. Evol. Microbiol.">
        <title>The Global Catalogue of Microorganisms (GCM) 10K type strain sequencing project: providing services to taxonomists for standard genome sequencing and annotation.</title>
        <authorList>
            <consortium name="The Broad Institute Genomics Platform"/>
            <consortium name="The Broad Institute Genome Sequencing Center for Infectious Disease"/>
            <person name="Wu L."/>
            <person name="Ma J."/>
        </authorList>
    </citation>
    <scope>NUCLEOTIDE SEQUENCE [LARGE SCALE GENOMIC DNA]</scope>
    <source>
        <strain evidence="1 2">SYNS20</strain>
    </source>
</reference>
<dbReference type="Gene3D" id="3.40.50.300">
    <property type="entry name" value="P-loop containing nucleotide triphosphate hydrolases"/>
    <property type="match status" value="1"/>
</dbReference>
<evidence type="ECO:0000313" key="1">
    <source>
        <dbReference type="EMBL" id="MFC6784684.1"/>
    </source>
</evidence>
<evidence type="ECO:0008006" key="3">
    <source>
        <dbReference type="Google" id="ProtNLM"/>
    </source>
</evidence>
<name>A0ABD5T626_9EURY</name>
<organism evidence="1 2">
    <name type="scientific">Halobaculum halobium</name>
    <dbReference type="NCBI Taxonomy" id="3032281"/>
    <lineage>
        <taxon>Archaea</taxon>
        <taxon>Methanobacteriati</taxon>
        <taxon>Methanobacteriota</taxon>
        <taxon>Stenosarchaea group</taxon>
        <taxon>Halobacteria</taxon>
        <taxon>Halobacteriales</taxon>
        <taxon>Haloferacaceae</taxon>
        <taxon>Halobaculum</taxon>
    </lineage>
</organism>
<protein>
    <recommendedName>
        <fullName evidence="3">HprK-related kinase B</fullName>
    </recommendedName>
</protein>
<sequence>MVRCTIHNHIPGYRRIREDEFKDRLYRSGKRSEVIGGSMNQHSYEFFGDLTVTVLGEGGRTSRQFRQMYDHFATSTPVDDPDIIVEETTADVEAEIVLGDPNDHYGWTGEEFVIRNGSDFMAVEPGWDHLKVTHGFEPFYTIYPIEFRIRQERAATGQALIHASGVRFDGQTTLFPAWRGAGKTNILLSLLRQGADFLSDDRLWVSADGTAVGYPLGVNLQPYNIESFPEIERQYATNVARLRGEVYDFIDARVDRTGSLPETAVSYLNDAYLDDSGREFTNISDRYPRSEYLEEASVDNVVFLEAAPKMETFSVERISTEAAMSATSAICNFEWDGRLREYFHAYDSLVDGGSMVAALDAVVEQERAAFRELFEGVSTYHAAIPRKRNWSEHNLDTDIVETVKSLDSPHKIEAMD</sequence>
<dbReference type="SUPFAM" id="SSF53795">
    <property type="entry name" value="PEP carboxykinase-like"/>
    <property type="match status" value="1"/>
</dbReference>
<dbReference type="EMBL" id="JBHSWX010000001">
    <property type="protein sequence ID" value="MFC6784684.1"/>
    <property type="molecule type" value="Genomic_DNA"/>
</dbReference>
<keyword evidence="2" id="KW-1185">Reference proteome</keyword>
<dbReference type="RefSeq" id="WP_390241249.1">
    <property type="nucleotide sequence ID" value="NZ_JBHSXB010000003.1"/>
</dbReference>
<comment type="caution">
    <text evidence="1">The sequence shown here is derived from an EMBL/GenBank/DDBJ whole genome shotgun (WGS) entry which is preliminary data.</text>
</comment>
<dbReference type="Proteomes" id="UP001596443">
    <property type="component" value="Unassembled WGS sequence"/>
</dbReference>